<dbReference type="InterPro" id="IPR055170">
    <property type="entry name" value="GFO_IDH_MocA-like_dom"/>
</dbReference>
<evidence type="ECO:0000313" key="4">
    <source>
        <dbReference type="Proteomes" id="UP001474120"/>
    </source>
</evidence>
<dbReference type="Gene3D" id="3.30.360.10">
    <property type="entry name" value="Dihydrodipicolinate Reductase, domain 2"/>
    <property type="match status" value="1"/>
</dbReference>
<sequence length="331" mass="37198">MHFSNKDLKSIRWGIIGCGDVTEVKSGPAYQQTEGFELAAVMRRSLEKARDYAHRHHVKKIYNDAQELISDKDIDAVYIATPPDSHMYYALKVAAAGKPCCIEKPMAPSYKECLAIHESFNKKKLPLFVAYYRRTLPRFQKVKEMLDGDQIGELRHINWILNAGPSVADLSKEQNWRTDSRVAPGGYFDDLASHGLNLFEFLLGEVKEASGFSINQQGLYSAVDAVAASWIHKCGATGSASWNFGSFGNEDKVDIYGSSGKITFSVFQDGPLVCEKKEGREEVYIEHPQTIQLPHVQEMKRALFDDHYMHPSTGATALHTSWFMDKILGKI</sequence>
<dbReference type="PANTHER" id="PTHR43249:SF1">
    <property type="entry name" value="D-GLUCOSIDE 3-DEHYDROGENASE"/>
    <property type="match status" value="1"/>
</dbReference>
<comment type="caution">
    <text evidence="3">The sequence shown here is derived from an EMBL/GenBank/DDBJ whole genome shotgun (WGS) entry which is preliminary data.</text>
</comment>
<dbReference type="RefSeq" id="WP_342159535.1">
    <property type="nucleotide sequence ID" value="NZ_JBCDNA010000001.1"/>
</dbReference>
<dbReference type="SUPFAM" id="SSF51735">
    <property type="entry name" value="NAD(P)-binding Rossmann-fold domains"/>
    <property type="match status" value="1"/>
</dbReference>
<evidence type="ECO:0000313" key="3">
    <source>
        <dbReference type="EMBL" id="MEL4455659.1"/>
    </source>
</evidence>
<dbReference type="Pfam" id="PF01408">
    <property type="entry name" value="GFO_IDH_MocA"/>
    <property type="match status" value="1"/>
</dbReference>
<name>A0ABU9KZN5_9FLAO</name>
<feature type="domain" description="Gfo/Idh/MocA-like oxidoreductase N-terminal" evidence="1">
    <location>
        <begin position="11"/>
        <end position="131"/>
    </location>
</feature>
<dbReference type="InterPro" id="IPR036291">
    <property type="entry name" value="NAD(P)-bd_dom_sf"/>
</dbReference>
<dbReference type="SUPFAM" id="SSF55347">
    <property type="entry name" value="Glyceraldehyde-3-phosphate dehydrogenase-like, C-terminal domain"/>
    <property type="match status" value="1"/>
</dbReference>
<dbReference type="EMBL" id="JBCDNA010000001">
    <property type="protein sequence ID" value="MEL4455659.1"/>
    <property type="molecule type" value="Genomic_DNA"/>
</dbReference>
<evidence type="ECO:0000259" key="2">
    <source>
        <dbReference type="Pfam" id="PF22725"/>
    </source>
</evidence>
<dbReference type="Gene3D" id="3.40.50.720">
    <property type="entry name" value="NAD(P)-binding Rossmann-like Domain"/>
    <property type="match status" value="1"/>
</dbReference>
<gene>
    <name evidence="3" type="ORF">AABB81_07105</name>
</gene>
<protein>
    <submittedName>
        <fullName evidence="3">Gfo/Idh/MocA family oxidoreductase</fullName>
    </submittedName>
</protein>
<organism evidence="3 4">
    <name type="scientific">Lutimonas vermicola</name>
    <dbReference type="NCBI Taxonomy" id="414288"/>
    <lineage>
        <taxon>Bacteria</taxon>
        <taxon>Pseudomonadati</taxon>
        <taxon>Bacteroidota</taxon>
        <taxon>Flavobacteriia</taxon>
        <taxon>Flavobacteriales</taxon>
        <taxon>Flavobacteriaceae</taxon>
        <taxon>Lutimonas</taxon>
    </lineage>
</organism>
<dbReference type="InterPro" id="IPR000683">
    <property type="entry name" value="Gfo/Idh/MocA-like_OxRdtase_N"/>
</dbReference>
<feature type="domain" description="GFO/IDH/MocA-like oxidoreductase" evidence="2">
    <location>
        <begin position="139"/>
        <end position="262"/>
    </location>
</feature>
<dbReference type="Proteomes" id="UP001474120">
    <property type="component" value="Unassembled WGS sequence"/>
</dbReference>
<reference evidence="3 4" key="1">
    <citation type="submission" date="2024-04" db="EMBL/GenBank/DDBJ databases">
        <title>whole genome sequencing of Lutimonas vermicola strain IMCC1616.</title>
        <authorList>
            <person name="Bae S.S."/>
        </authorList>
    </citation>
    <scope>NUCLEOTIDE SEQUENCE [LARGE SCALE GENOMIC DNA]</scope>
    <source>
        <strain evidence="3 4">IMCC1616</strain>
    </source>
</reference>
<proteinExistence type="predicted"/>
<dbReference type="Pfam" id="PF22725">
    <property type="entry name" value="GFO_IDH_MocA_C3"/>
    <property type="match status" value="1"/>
</dbReference>
<evidence type="ECO:0000259" key="1">
    <source>
        <dbReference type="Pfam" id="PF01408"/>
    </source>
</evidence>
<dbReference type="InterPro" id="IPR052515">
    <property type="entry name" value="Gfo/Idh/MocA_Oxidoreductase"/>
</dbReference>
<keyword evidence="4" id="KW-1185">Reference proteome</keyword>
<dbReference type="PANTHER" id="PTHR43249">
    <property type="entry name" value="UDP-N-ACETYL-2-AMINO-2-DEOXY-D-GLUCURONATE OXIDASE"/>
    <property type="match status" value="1"/>
</dbReference>
<accession>A0ABU9KZN5</accession>